<evidence type="ECO:0000313" key="11">
    <source>
        <dbReference type="EMBL" id="MBC2607024.1"/>
    </source>
</evidence>
<proteinExistence type="inferred from homology"/>
<keyword evidence="7 10" id="KW-0460">Magnesium</keyword>
<dbReference type="EC" id="2.1.2.11" evidence="7"/>
<evidence type="ECO:0000256" key="2">
    <source>
        <dbReference type="ARBA" id="ARBA00008676"/>
    </source>
</evidence>
<keyword evidence="11" id="KW-0489">Methyltransferase</keyword>
<keyword evidence="5 7" id="KW-0808">Transferase</keyword>
<feature type="binding site" evidence="7 10">
    <location>
        <position position="113"/>
    </location>
    <ligand>
        <name>Mg(2+)</name>
        <dbReference type="ChEBI" id="CHEBI:18420"/>
    </ligand>
</feature>
<dbReference type="NCBIfam" id="TIGR00222">
    <property type="entry name" value="panB"/>
    <property type="match status" value="1"/>
</dbReference>
<feature type="binding site" evidence="7 10">
    <location>
        <position position="82"/>
    </location>
    <ligand>
        <name>Mg(2+)</name>
        <dbReference type="ChEBI" id="CHEBI:18420"/>
    </ligand>
</feature>
<dbReference type="GO" id="GO:0015940">
    <property type="term" value="P:pantothenate biosynthetic process"/>
    <property type="evidence" value="ECO:0007669"/>
    <property type="project" value="UniProtKB-UniRule"/>
</dbReference>
<dbReference type="PANTHER" id="PTHR20881">
    <property type="entry name" value="3-METHYL-2-OXOBUTANOATE HYDROXYMETHYLTRANSFERASE"/>
    <property type="match status" value="1"/>
</dbReference>
<comment type="similarity">
    <text evidence="2 7">Belongs to the PanB family.</text>
</comment>
<dbReference type="RefSeq" id="WP_185660889.1">
    <property type="nucleotide sequence ID" value="NZ_CAWPOO010000012.1"/>
</dbReference>
<comment type="caution">
    <text evidence="11">The sequence shown here is derived from an EMBL/GenBank/DDBJ whole genome shotgun (WGS) entry which is preliminary data.</text>
</comment>
<name>A0A7X1E938_9BACT</name>
<dbReference type="CDD" id="cd06557">
    <property type="entry name" value="KPHMT-like"/>
    <property type="match status" value="1"/>
</dbReference>
<dbReference type="GO" id="GO:0032259">
    <property type="term" value="P:methylation"/>
    <property type="evidence" value="ECO:0007669"/>
    <property type="project" value="UniProtKB-KW"/>
</dbReference>
<evidence type="ECO:0000256" key="4">
    <source>
        <dbReference type="ARBA" id="ARBA00022655"/>
    </source>
</evidence>
<dbReference type="InterPro" id="IPR015813">
    <property type="entry name" value="Pyrv/PenolPyrv_kinase-like_dom"/>
</dbReference>
<comment type="pathway">
    <text evidence="1 7">Cofactor biosynthesis; (R)-pantothenate biosynthesis; (R)-pantoate from 3-methyl-2-oxobutanoate: step 1/2.</text>
</comment>
<evidence type="ECO:0000256" key="9">
    <source>
        <dbReference type="PIRSR" id="PIRSR000388-2"/>
    </source>
</evidence>
<evidence type="ECO:0000256" key="5">
    <source>
        <dbReference type="ARBA" id="ARBA00022679"/>
    </source>
</evidence>
<dbReference type="GO" id="GO:0003864">
    <property type="term" value="F:3-methyl-2-oxobutanoate hydroxymethyltransferase activity"/>
    <property type="evidence" value="ECO:0007669"/>
    <property type="project" value="UniProtKB-UniRule"/>
</dbReference>
<keyword evidence="12" id="KW-1185">Reference proteome</keyword>
<feature type="binding site" evidence="7 9">
    <location>
        <begin position="43"/>
        <end position="44"/>
    </location>
    <ligand>
        <name>3-methyl-2-oxobutanoate</name>
        <dbReference type="ChEBI" id="CHEBI:11851"/>
    </ligand>
</feature>
<dbReference type="Pfam" id="PF02548">
    <property type="entry name" value="Pantoate_transf"/>
    <property type="match status" value="1"/>
</dbReference>
<dbReference type="EMBL" id="JACHVC010000012">
    <property type="protein sequence ID" value="MBC2607024.1"/>
    <property type="molecule type" value="Genomic_DNA"/>
</dbReference>
<evidence type="ECO:0000256" key="1">
    <source>
        <dbReference type="ARBA" id="ARBA00005033"/>
    </source>
</evidence>
<comment type="subcellular location">
    <subcellularLocation>
        <location evidence="7">Cytoplasm</location>
    </subcellularLocation>
</comment>
<dbReference type="FunFam" id="3.20.20.60:FF:000003">
    <property type="entry name" value="3-methyl-2-oxobutanoate hydroxymethyltransferase"/>
    <property type="match status" value="1"/>
</dbReference>
<comment type="catalytic activity">
    <reaction evidence="7">
        <text>(6R)-5,10-methylene-5,6,7,8-tetrahydrofolate + 3-methyl-2-oxobutanoate + H2O = 2-dehydropantoate + (6S)-5,6,7,8-tetrahydrofolate</text>
        <dbReference type="Rhea" id="RHEA:11824"/>
        <dbReference type="ChEBI" id="CHEBI:11561"/>
        <dbReference type="ChEBI" id="CHEBI:11851"/>
        <dbReference type="ChEBI" id="CHEBI:15377"/>
        <dbReference type="ChEBI" id="CHEBI:15636"/>
        <dbReference type="ChEBI" id="CHEBI:57453"/>
        <dbReference type="EC" id="2.1.2.11"/>
    </reaction>
</comment>
<feature type="binding site" evidence="7 9">
    <location>
        <position position="82"/>
    </location>
    <ligand>
        <name>3-methyl-2-oxobutanoate</name>
        <dbReference type="ChEBI" id="CHEBI:11851"/>
    </ligand>
</feature>
<organism evidence="11 12">
    <name type="scientific">Pelagicoccus albus</name>
    <dbReference type="NCBI Taxonomy" id="415222"/>
    <lineage>
        <taxon>Bacteria</taxon>
        <taxon>Pseudomonadati</taxon>
        <taxon>Verrucomicrobiota</taxon>
        <taxon>Opitutia</taxon>
        <taxon>Puniceicoccales</taxon>
        <taxon>Pelagicoccaceae</taxon>
        <taxon>Pelagicoccus</taxon>
    </lineage>
</organism>
<feature type="active site" description="Proton acceptor" evidence="7 8">
    <location>
        <position position="180"/>
    </location>
</feature>
<dbReference type="Proteomes" id="UP000526501">
    <property type="component" value="Unassembled WGS sequence"/>
</dbReference>
<dbReference type="GO" id="GO:0008168">
    <property type="term" value="F:methyltransferase activity"/>
    <property type="evidence" value="ECO:0007669"/>
    <property type="project" value="UniProtKB-KW"/>
</dbReference>
<evidence type="ECO:0000256" key="10">
    <source>
        <dbReference type="PIRSR" id="PIRSR000388-3"/>
    </source>
</evidence>
<dbReference type="SUPFAM" id="SSF51621">
    <property type="entry name" value="Phosphoenolpyruvate/pyruvate domain"/>
    <property type="match status" value="1"/>
</dbReference>
<sequence>MKNIPDFQKWKAAGKPITMVTCYDAATAKILNATSVDSILIGDSCAMVVHGFDSTVHATVEMIAAHTAAVRRGAPDKVIVADLPFLSNRKGIDHAMDAVDQLMKAGANAVKLERRKGNVQLVEHIVDSGVPVMGHLGLTPQSVNEFGGFKMQGKSSSAAKALVEDARMLEQAGCFSVVLECIPGDVAEEVTRSVSIPTIGIGCGPEVSGQVLVVNDLLGMDAQFQPRFARKYDNLSERIASAVDRYCADVQSAAFPATGEYTSRLAKLEG</sequence>
<evidence type="ECO:0000313" key="12">
    <source>
        <dbReference type="Proteomes" id="UP000526501"/>
    </source>
</evidence>
<dbReference type="Gene3D" id="3.20.20.60">
    <property type="entry name" value="Phosphoenolpyruvate-binding domains"/>
    <property type="match status" value="1"/>
</dbReference>
<keyword evidence="7 10" id="KW-0479">Metal-binding</keyword>
<keyword evidence="7" id="KW-0963">Cytoplasm</keyword>
<evidence type="ECO:0000256" key="8">
    <source>
        <dbReference type="PIRSR" id="PIRSR000388-1"/>
    </source>
</evidence>
<comment type="subunit">
    <text evidence="3 7">Homodecamer; pentamer of dimers.</text>
</comment>
<dbReference type="InterPro" id="IPR040442">
    <property type="entry name" value="Pyrv_kinase-like_dom_sf"/>
</dbReference>
<reference evidence="11 12" key="1">
    <citation type="submission" date="2020-07" db="EMBL/GenBank/DDBJ databases">
        <authorList>
            <person name="Feng X."/>
        </authorList>
    </citation>
    <scope>NUCLEOTIDE SEQUENCE [LARGE SCALE GENOMIC DNA]</scope>
    <source>
        <strain evidence="11 12">JCM23202</strain>
    </source>
</reference>
<evidence type="ECO:0000256" key="3">
    <source>
        <dbReference type="ARBA" id="ARBA00011424"/>
    </source>
</evidence>
<dbReference type="AlphaFoldDB" id="A0A7X1E938"/>
<comment type="function">
    <text evidence="6 7">Catalyzes the reversible reaction in which hydroxymethyl group from 5,10-methylenetetrahydrofolate is transferred onto alpha-ketoisovalerate to form ketopantoate.</text>
</comment>
<evidence type="ECO:0000256" key="7">
    <source>
        <dbReference type="HAMAP-Rule" id="MF_00156"/>
    </source>
</evidence>
<comment type="cofactor">
    <cofactor evidence="7 10">
        <name>Mg(2+)</name>
        <dbReference type="ChEBI" id="CHEBI:18420"/>
    </cofactor>
    <text evidence="7 10">Binds 1 Mg(2+) ion per subunit.</text>
</comment>
<dbReference type="HAMAP" id="MF_00156">
    <property type="entry name" value="PanB"/>
    <property type="match status" value="1"/>
</dbReference>
<feature type="binding site" evidence="7 10">
    <location>
        <position position="43"/>
    </location>
    <ligand>
        <name>Mg(2+)</name>
        <dbReference type="ChEBI" id="CHEBI:18420"/>
    </ligand>
</feature>
<dbReference type="GO" id="GO:0005737">
    <property type="term" value="C:cytoplasm"/>
    <property type="evidence" value="ECO:0007669"/>
    <property type="project" value="UniProtKB-SubCell"/>
</dbReference>
<protein>
    <recommendedName>
        <fullName evidence="7">3-methyl-2-oxobutanoate hydroxymethyltransferase</fullName>
        <ecNumber evidence="7">2.1.2.11</ecNumber>
    </recommendedName>
    <alternativeName>
        <fullName evidence="7">Ketopantoate hydroxymethyltransferase</fullName>
        <shortName evidence="7">KPHMT</shortName>
    </alternativeName>
</protein>
<dbReference type="UniPathway" id="UPA00028">
    <property type="reaction ID" value="UER00003"/>
</dbReference>
<dbReference type="PANTHER" id="PTHR20881:SF0">
    <property type="entry name" value="3-METHYL-2-OXOBUTANOATE HYDROXYMETHYLTRANSFERASE"/>
    <property type="match status" value="1"/>
</dbReference>
<dbReference type="InterPro" id="IPR003700">
    <property type="entry name" value="Pantoate_hydroxy_MeTrfase"/>
</dbReference>
<dbReference type="GO" id="GO:0000287">
    <property type="term" value="F:magnesium ion binding"/>
    <property type="evidence" value="ECO:0007669"/>
    <property type="project" value="TreeGrafter"/>
</dbReference>
<dbReference type="PIRSF" id="PIRSF000388">
    <property type="entry name" value="Pantoate_hydroxy_MeTrfase"/>
    <property type="match status" value="1"/>
</dbReference>
<accession>A0A7X1E938</accession>
<evidence type="ECO:0000256" key="6">
    <source>
        <dbReference type="ARBA" id="ARBA00056497"/>
    </source>
</evidence>
<keyword evidence="4 7" id="KW-0566">Pantothenate biosynthesis</keyword>
<gene>
    <name evidence="7 11" type="primary">panB</name>
    <name evidence="11" type="ORF">H5P27_13300</name>
</gene>
<dbReference type="NCBIfam" id="NF001452">
    <property type="entry name" value="PRK00311.1"/>
    <property type="match status" value="1"/>
</dbReference>
<feature type="binding site" evidence="7 9">
    <location>
        <position position="111"/>
    </location>
    <ligand>
        <name>3-methyl-2-oxobutanoate</name>
        <dbReference type="ChEBI" id="CHEBI:11851"/>
    </ligand>
</feature>